<dbReference type="Proteomes" id="UP000231932">
    <property type="component" value="Chromosome"/>
</dbReference>
<evidence type="ECO:0000313" key="2">
    <source>
        <dbReference type="EMBL" id="ATY84526.1"/>
    </source>
</evidence>
<gene>
    <name evidence="2" type="ORF">CVV65_05790</name>
</gene>
<dbReference type="RefSeq" id="WP_100667345.1">
    <property type="nucleotide sequence ID" value="NZ_CP024955.1"/>
</dbReference>
<name>A0A2K8N5C2_9BACL</name>
<dbReference type="InterPro" id="IPR002559">
    <property type="entry name" value="Transposase_11"/>
</dbReference>
<dbReference type="AlphaFoldDB" id="A0A2K8N5C2"/>
<evidence type="ECO:0000259" key="1">
    <source>
        <dbReference type="Pfam" id="PF01609"/>
    </source>
</evidence>
<protein>
    <recommendedName>
        <fullName evidence="1">Transposase IS4-like domain-containing protein</fullName>
    </recommendedName>
</protein>
<keyword evidence="3" id="KW-1185">Reference proteome</keyword>
<proteinExistence type="predicted"/>
<dbReference type="EMBL" id="CP024955">
    <property type="protein sequence ID" value="ATY84526.1"/>
    <property type="molecule type" value="Genomic_DNA"/>
</dbReference>
<evidence type="ECO:0000313" key="3">
    <source>
        <dbReference type="Proteomes" id="UP000231932"/>
    </source>
</evidence>
<dbReference type="GO" id="GO:0003677">
    <property type="term" value="F:DNA binding"/>
    <property type="evidence" value="ECO:0007669"/>
    <property type="project" value="InterPro"/>
</dbReference>
<accession>A0A2K8N5C2</accession>
<organism evidence="2 3">
    <name type="scientific">Kyrpidia spormannii</name>
    <dbReference type="NCBI Taxonomy" id="2055160"/>
    <lineage>
        <taxon>Bacteria</taxon>
        <taxon>Bacillati</taxon>
        <taxon>Bacillota</taxon>
        <taxon>Bacilli</taxon>
        <taxon>Bacillales</taxon>
        <taxon>Alicyclobacillaceae</taxon>
        <taxon>Kyrpidia</taxon>
    </lineage>
</organism>
<dbReference type="OrthoDB" id="29496at2"/>
<reference evidence="3" key="1">
    <citation type="submission" date="2017-11" db="EMBL/GenBank/DDBJ databases">
        <title>Complete Genome Sequence of Kyrpidia sp. Strain EA-1, a thermophilic, hydrogen-oxidizing Bacterium, isolated from the Azores.</title>
        <authorList>
            <person name="Reiner J.E."/>
            <person name="Lapp C.J."/>
            <person name="Bunk B."/>
            <person name="Gescher J."/>
        </authorList>
    </citation>
    <scope>NUCLEOTIDE SEQUENCE [LARGE SCALE GENOMIC DNA]</scope>
    <source>
        <strain evidence="3">EA-1</strain>
    </source>
</reference>
<feature type="domain" description="Transposase IS4-like" evidence="1">
    <location>
        <begin position="14"/>
        <end position="61"/>
    </location>
</feature>
<dbReference type="InterPro" id="IPR012337">
    <property type="entry name" value="RNaseH-like_sf"/>
</dbReference>
<dbReference type="KEGG" id="kyr:CVV65_05790"/>
<dbReference type="Pfam" id="PF01609">
    <property type="entry name" value="DDE_Tnp_1"/>
    <property type="match status" value="1"/>
</dbReference>
<sequence>MANAPVYRHPPGRRREEIVQIYGKRWDIETFFKASKSYLRLAKELQGRTYDKMFTHTTIVFVRYIILSVTSRNGQDPRTIGGLLYDCCNELDDFRFIKD</sequence>
<dbReference type="GO" id="GO:0006313">
    <property type="term" value="P:DNA transposition"/>
    <property type="evidence" value="ECO:0007669"/>
    <property type="project" value="InterPro"/>
</dbReference>
<dbReference type="GO" id="GO:0004803">
    <property type="term" value="F:transposase activity"/>
    <property type="evidence" value="ECO:0007669"/>
    <property type="project" value="InterPro"/>
</dbReference>
<dbReference type="SUPFAM" id="SSF53098">
    <property type="entry name" value="Ribonuclease H-like"/>
    <property type="match status" value="1"/>
</dbReference>